<dbReference type="Gene3D" id="2.40.70.10">
    <property type="entry name" value="Acid Proteases"/>
    <property type="match status" value="1"/>
</dbReference>
<dbReference type="InterPro" id="IPR043502">
    <property type="entry name" value="DNA/RNA_pol_sf"/>
</dbReference>
<evidence type="ECO:0000313" key="2">
    <source>
        <dbReference type="EMBL" id="KAE9584832.1"/>
    </source>
</evidence>
<dbReference type="Pfam" id="PF08284">
    <property type="entry name" value="RVP_2"/>
    <property type="match status" value="1"/>
</dbReference>
<dbReference type="PANTHER" id="PTHR24559:SF434">
    <property type="entry name" value="RNA-DIRECTED DNA POLYMERASE HOMOLOG"/>
    <property type="match status" value="1"/>
</dbReference>
<comment type="caution">
    <text evidence="2">The sequence shown here is derived from an EMBL/GenBank/DDBJ whole genome shotgun (WGS) entry which is preliminary data.</text>
</comment>
<dbReference type="EMBL" id="WOCE01000025">
    <property type="protein sequence ID" value="KAE9584832.1"/>
    <property type="molecule type" value="Genomic_DNA"/>
</dbReference>
<dbReference type="InterPro" id="IPR000477">
    <property type="entry name" value="RT_dom"/>
</dbReference>
<dbReference type="OrthoDB" id="1428943at2759"/>
<dbReference type="InterPro" id="IPR021109">
    <property type="entry name" value="Peptidase_aspartic_dom_sf"/>
</dbReference>
<protein>
    <submittedName>
        <fullName evidence="2">Putative nucleotidyltransferase, Ribonuclease H</fullName>
    </submittedName>
</protein>
<dbReference type="CDD" id="cd01647">
    <property type="entry name" value="RT_LTR"/>
    <property type="match status" value="1"/>
</dbReference>
<dbReference type="SUPFAM" id="SSF56672">
    <property type="entry name" value="DNA/RNA polymerases"/>
    <property type="match status" value="1"/>
</dbReference>
<keyword evidence="3" id="KW-1185">Reference proteome</keyword>
<dbReference type="SUPFAM" id="SSF50630">
    <property type="entry name" value="Acid proteases"/>
    <property type="match status" value="1"/>
</dbReference>
<dbReference type="Pfam" id="PF00078">
    <property type="entry name" value="RVT_1"/>
    <property type="match status" value="1"/>
</dbReference>
<feature type="domain" description="Reverse transcriptase" evidence="1">
    <location>
        <begin position="259"/>
        <end position="329"/>
    </location>
</feature>
<dbReference type="GO" id="GO:0016740">
    <property type="term" value="F:transferase activity"/>
    <property type="evidence" value="ECO:0007669"/>
    <property type="project" value="UniProtKB-KW"/>
</dbReference>
<organism evidence="2 3">
    <name type="scientific">Lupinus albus</name>
    <name type="common">White lupine</name>
    <name type="synonym">Lupinus termis</name>
    <dbReference type="NCBI Taxonomy" id="3870"/>
    <lineage>
        <taxon>Eukaryota</taxon>
        <taxon>Viridiplantae</taxon>
        <taxon>Streptophyta</taxon>
        <taxon>Embryophyta</taxon>
        <taxon>Tracheophyta</taxon>
        <taxon>Spermatophyta</taxon>
        <taxon>Magnoliopsida</taxon>
        <taxon>eudicotyledons</taxon>
        <taxon>Gunneridae</taxon>
        <taxon>Pentapetalae</taxon>
        <taxon>rosids</taxon>
        <taxon>fabids</taxon>
        <taxon>Fabales</taxon>
        <taxon>Fabaceae</taxon>
        <taxon>Papilionoideae</taxon>
        <taxon>50 kb inversion clade</taxon>
        <taxon>genistoids sensu lato</taxon>
        <taxon>core genistoids</taxon>
        <taxon>Genisteae</taxon>
        <taxon>Lupinus</taxon>
    </lineage>
</organism>
<proteinExistence type="predicted"/>
<keyword evidence="2" id="KW-0808">Transferase</keyword>
<dbReference type="AlphaFoldDB" id="A0A6A4N2M7"/>
<sequence>MKGANGLGTIKFTGYVGGLPIQILVDGGNFDNFLQPRIAQFLKLPVEPTTLFKVIVGNGHSMEAEGLIQQLNVKVQGHEIKLSVYLLLVSGADLILGASWLATLGPYVADYANLCIEFSHQDQIITLQGDTTHHPTQAQFHHIKRLQQTNAISEAFTIHLSQPEAIKHSPITLPDHIDPTLSSLLHTYKHVFLSPTGLHPPRIQNHTIPLQEGAPPVKVHPYRYPHSQKEQIEKMIKEMLDQGIIQPSTSPYSSPILLVKKKDGDWRFCTDYRALNAITIKDCFPMPTVDELIDELFDAQYFSKLDLRSGFHQILVQPEDRHKTAFRTHQGHYE</sequence>
<accession>A0A6A4N2M7</accession>
<evidence type="ECO:0000259" key="1">
    <source>
        <dbReference type="Pfam" id="PF00078"/>
    </source>
</evidence>
<name>A0A6A4N2M7_LUPAL</name>
<dbReference type="InterPro" id="IPR053134">
    <property type="entry name" value="RNA-dir_DNA_polymerase"/>
</dbReference>
<gene>
    <name evidence="2" type="ORF">Lalb_Chr25g0282611</name>
</gene>
<dbReference type="CDD" id="cd00303">
    <property type="entry name" value="retropepsin_like"/>
    <property type="match status" value="1"/>
</dbReference>
<reference evidence="3" key="1">
    <citation type="journal article" date="2020" name="Nat. Commun.">
        <title>Genome sequence of the cluster root forming white lupin.</title>
        <authorList>
            <person name="Hufnagel B."/>
            <person name="Marques A."/>
            <person name="Soriano A."/>
            <person name="Marques L."/>
            <person name="Divol F."/>
            <person name="Doumas P."/>
            <person name="Sallet E."/>
            <person name="Mancinotti D."/>
            <person name="Carrere S."/>
            <person name="Marande W."/>
            <person name="Arribat S."/>
            <person name="Keller J."/>
            <person name="Huneau C."/>
            <person name="Blein T."/>
            <person name="Aime D."/>
            <person name="Laguerre M."/>
            <person name="Taylor J."/>
            <person name="Schubert V."/>
            <person name="Nelson M."/>
            <person name="Geu-Flores F."/>
            <person name="Crespi M."/>
            <person name="Gallardo-Guerrero K."/>
            <person name="Delaux P.-M."/>
            <person name="Salse J."/>
            <person name="Berges H."/>
            <person name="Guyot R."/>
            <person name="Gouzy J."/>
            <person name="Peret B."/>
        </authorList>
    </citation>
    <scope>NUCLEOTIDE SEQUENCE [LARGE SCALE GENOMIC DNA]</scope>
    <source>
        <strain evidence="3">cv. Amiga</strain>
    </source>
</reference>
<dbReference type="Gene3D" id="3.10.10.10">
    <property type="entry name" value="HIV Type 1 Reverse Transcriptase, subunit A, domain 1"/>
    <property type="match status" value="1"/>
</dbReference>
<dbReference type="Proteomes" id="UP000447434">
    <property type="component" value="Chromosome 25"/>
</dbReference>
<dbReference type="PANTHER" id="PTHR24559">
    <property type="entry name" value="TRANSPOSON TY3-I GAG-POL POLYPROTEIN"/>
    <property type="match status" value="1"/>
</dbReference>
<evidence type="ECO:0000313" key="3">
    <source>
        <dbReference type="Proteomes" id="UP000447434"/>
    </source>
</evidence>